<proteinExistence type="predicted"/>
<dbReference type="Proteomes" id="UP000002230">
    <property type="component" value="Chromosome"/>
</dbReference>
<accession>A0A0H3DV90</accession>
<dbReference type="PATRIC" id="fig|718251.5.peg.2376"/>
<keyword evidence="2" id="KW-1185">Reference proteome</keyword>
<name>A0A0H3DV90_EDWTF</name>
<sequence length="43" mass="4684">MFFELRLEKSLNNAAAPARKKIFAPAAVPLPGGVRQLIHYSCG</sequence>
<dbReference type="AlphaFoldDB" id="A0A0H3DV90"/>
<dbReference type="EMBL" id="CP002154">
    <property type="protein sequence ID" value="ADM42393.1"/>
    <property type="molecule type" value="Genomic_DNA"/>
</dbReference>
<protein>
    <submittedName>
        <fullName evidence="1">Uncharacterized protein</fullName>
    </submittedName>
</protein>
<evidence type="ECO:0000313" key="2">
    <source>
        <dbReference type="Proteomes" id="UP000002230"/>
    </source>
</evidence>
<reference evidence="2" key="1">
    <citation type="submission" date="2010-08" db="EMBL/GenBank/DDBJ databases">
        <title>Genome comparisons of Edwardsiella bacteria analysed using deep sequencing technology.</title>
        <authorList>
            <person name="van Soest J.J."/>
            <person name="Henkel C.V."/>
            <person name="Jansen H.J."/>
            <person name="van den Hondel C.A.M.J.J."/>
            <person name="Bloemberg G.V."/>
            <person name="Meijer A.H."/>
            <person name="Spaink H.P."/>
        </authorList>
    </citation>
    <scope>NUCLEOTIDE SEQUENCE [LARGE SCALE GENOMIC DNA]</scope>
    <source>
        <strain evidence="2">FL6-60</strain>
    </source>
</reference>
<dbReference type="HOGENOM" id="CLU_3232913_0_0_6"/>
<organism evidence="1 2">
    <name type="scientific">Edwardsiella tarda (strain FL6-60)</name>
    <dbReference type="NCBI Taxonomy" id="718251"/>
    <lineage>
        <taxon>Bacteria</taxon>
        <taxon>Pseudomonadati</taxon>
        <taxon>Pseudomonadota</taxon>
        <taxon>Gammaproteobacteria</taxon>
        <taxon>Enterobacterales</taxon>
        <taxon>Hafniaceae</taxon>
        <taxon>Edwardsiella</taxon>
    </lineage>
</organism>
<gene>
    <name evidence="1" type="ordered locus">ETAF_2290</name>
</gene>
<dbReference type="KEGG" id="etd:ETAF_2290"/>
<evidence type="ECO:0000313" key="1">
    <source>
        <dbReference type="EMBL" id="ADM42393.1"/>
    </source>
</evidence>
<reference evidence="1 2" key="2">
    <citation type="journal article" date="2011" name="BMC Immunol.">
        <title>Comparison of static immersion and intravenous injection systems for exposure of zebrafish embryos to the natural pathogen Edwardsiella tarda.</title>
        <authorList>
            <person name="van Soest J.J."/>
            <person name="Stockhammer O.W."/>
            <person name="Ordas A."/>
            <person name="Bloemberg G.V."/>
            <person name="Spaink H.P."/>
            <person name="Meijer A.H."/>
        </authorList>
    </citation>
    <scope>NUCLEOTIDE SEQUENCE [LARGE SCALE GENOMIC DNA]</scope>
    <source>
        <strain evidence="1 2">FL6-60</strain>
    </source>
</reference>